<evidence type="ECO:0000313" key="4">
    <source>
        <dbReference type="Proteomes" id="UP000199226"/>
    </source>
</evidence>
<feature type="chain" id="PRO_5011472696" evidence="1">
    <location>
        <begin position="20"/>
        <end position="1653"/>
    </location>
</feature>
<dbReference type="RefSeq" id="WP_090699413.1">
    <property type="nucleotide sequence ID" value="NZ_FNHH01000003.1"/>
</dbReference>
<dbReference type="OrthoDB" id="1110382at2"/>
<sequence>MKHLILFLITGLLTQFAFAQDALLLKAPANGQVISGGDYFNISWESSNVDNIKIEYSLDGGLSWGTVINSYPSSASKYSWLVPAKPTTKGKIRISDIENSSIASVNPGNFIISEPELKLDADSSATLVKGNAFRFGWKSQTVEKVNMYYSTNGGTNYTLIRKGYPALAGSYTWIVPEINVNTIRLKIESSDSSTVSSTLNASIITNPVSSNRKFLGGSFDGHSAVSNSTPKLSLIFPSGNETFASSSLQTLKWDSNNIEYIKIEFSADNGISWLTINDAYPAYAKKLDWRVPSNNITNTGIIRVSSVEDPVLKSSNTIPFKIPLKSIALENPLETYYVKEQPIQISWVNNGVDFLSIKYRTNKGTPWKAITNSVSALMLNYIWIPPSTLTTDSLEFKISSTDNSVKDSSRSVLSIRAAVNSFSKFKGGSYDGFSQASNLKASIQIINPAAGTKLNGLSNTLITWKSENIEDINIHFSKNNGQSWTLINNNYSANAQKYTWEIPGTPTVAGLIKISSASDSTIKSISGIFEISDGFIKLTSDASTNGDVNSIIPISWTYSGISKLNIYFRQQTASSWTRIINNYQAAAESYLFINKQELSGLFDIKVASAEDPLIKDSIAINFDKRLNVGSTSKFKGGSYDGHASRSNISKILVTKPQAGEVLVAGTKYLITWSTVNVSDSVKIEYTTDNGKTWKTISVAVDSKSGSYQWTVPGSATEKSGQKQPKQGSIFSVSEFTNECKIRISETGSQDDVVGLSNNTFTISSTGSSAATQTITFNEITDKTFGAIPFAITATASSGLPVTFSIVSGPATISGNTITLTGTGTVVVKALQAGNVNYKEISAERTFKVLQGTQTLIFNEIADKTFGANPFTIIATASSGLPVTFSIVSGPASISGNTISLTGAGTVVVKALQAENTIFNQVSIERTFKVLPATQTLTFNEIADKTFGANPFTITATASSGQPVTFSIVSGPASISGNTITLTGAGTVVVKALQPGNVNYKEISAERTFRVLQGTQTLIFNEITDKTFGANPFTITATASSGQPVTFSIVSGPASISGNTITLTGAGTVVVKALQAGNVNYKEISAERTFRVLQGTQTLTFNEIADKTFGANPFTITATASSGQPVTFSIISGPATISGNTITLTGAGTVAVKAVQAGNISFNQVSLERTFKVLPATQTLTFNEITERALGAIPFTITATASSGLPVTFSIVSGPATISGNTITLTGAGTVIVRAVQAGNINNQEVSTERTFKVLQGTQTLTFNEIADKTFGANPFTVTATASSGLPVTFSIVTGPANISGNTITLTGAGTVVVKALQAGNVNYKEVSTERTFRVLQGTQTLIFNEIADKTFGAIPFTIIATSSSGLPVTFSIVSGPASISGNTITLTGAGTVVVKAVQAGNVNYQSAQELKTFRVSDMPVNNFMVRTISSTCVSSDNGKIEIKAEKRLNYTASVTGQGLNKTYPFTDSIGITNLKPGNYTICITVEGKKDYKQCYELIITEPKELKAYISIDRNTNFINLTLSGSTSYMIELNGKEYKTRQSYISFPLENGSNNIKISTDIPCQGVITQKIQGFSESLIYPSPFKDILKIDLREILSNTQIVITNTAGKTVYSAFSKKNGGILEIDLTHLIPGAYYVRLSTNDFVITNKVLKQ</sequence>
<feature type="domain" description="Secretion system C-terminal sorting" evidence="2">
    <location>
        <begin position="1579"/>
        <end position="1650"/>
    </location>
</feature>
<dbReference type="SUPFAM" id="SSF110296">
    <property type="entry name" value="Oligoxyloglucan reducing end-specific cellobiohydrolase"/>
    <property type="match status" value="1"/>
</dbReference>
<evidence type="ECO:0000259" key="2">
    <source>
        <dbReference type="Pfam" id="PF18962"/>
    </source>
</evidence>
<evidence type="ECO:0000256" key="1">
    <source>
        <dbReference type="SAM" id="SignalP"/>
    </source>
</evidence>
<dbReference type="Proteomes" id="UP000199226">
    <property type="component" value="Unassembled WGS sequence"/>
</dbReference>
<dbReference type="Pfam" id="PF18962">
    <property type="entry name" value="Por_Secre_tail"/>
    <property type="match status" value="1"/>
</dbReference>
<keyword evidence="4" id="KW-1185">Reference proteome</keyword>
<dbReference type="InterPro" id="IPR006626">
    <property type="entry name" value="PbH1"/>
</dbReference>
<keyword evidence="1" id="KW-0732">Signal</keyword>
<reference evidence="4" key="1">
    <citation type="submission" date="2016-10" db="EMBL/GenBank/DDBJ databases">
        <authorList>
            <person name="Varghese N."/>
            <person name="Submissions S."/>
        </authorList>
    </citation>
    <scope>NUCLEOTIDE SEQUENCE [LARGE SCALE GENOMIC DNA]</scope>
    <source>
        <strain evidence="4">DSM 24536</strain>
    </source>
</reference>
<accession>A0A1G9NEP4</accession>
<dbReference type="SMART" id="SM00710">
    <property type="entry name" value="PbH1"/>
    <property type="match status" value="9"/>
</dbReference>
<evidence type="ECO:0000313" key="3">
    <source>
        <dbReference type="EMBL" id="SDL84949.1"/>
    </source>
</evidence>
<dbReference type="InterPro" id="IPR026444">
    <property type="entry name" value="Secre_tail"/>
</dbReference>
<feature type="signal peptide" evidence="1">
    <location>
        <begin position="1"/>
        <end position="19"/>
    </location>
</feature>
<protein>
    <submittedName>
        <fullName evidence="3">Por secretion system C-terminal sorting domain-containing protein</fullName>
    </submittedName>
</protein>
<organism evidence="3 4">
    <name type="scientific">Daejeonella rubra</name>
    <dbReference type="NCBI Taxonomy" id="990371"/>
    <lineage>
        <taxon>Bacteria</taxon>
        <taxon>Pseudomonadati</taxon>
        <taxon>Bacteroidota</taxon>
        <taxon>Sphingobacteriia</taxon>
        <taxon>Sphingobacteriales</taxon>
        <taxon>Sphingobacteriaceae</taxon>
        <taxon>Daejeonella</taxon>
    </lineage>
</organism>
<gene>
    <name evidence="3" type="ORF">SAMN05421813_1035</name>
</gene>
<dbReference type="Gene3D" id="2.60.40.3080">
    <property type="match status" value="1"/>
</dbReference>
<proteinExistence type="predicted"/>
<name>A0A1G9NEP4_9SPHI</name>
<dbReference type="STRING" id="990371.SAMN05421813_1035"/>
<dbReference type="EMBL" id="FNHH01000003">
    <property type="protein sequence ID" value="SDL84949.1"/>
    <property type="molecule type" value="Genomic_DNA"/>
</dbReference>
<dbReference type="NCBIfam" id="TIGR04183">
    <property type="entry name" value="Por_Secre_tail"/>
    <property type="match status" value="1"/>
</dbReference>